<comment type="function">
    <text evidence="1">Required for the export of heme to the periplasm for the biogenesis of c-type cytochromes.</text>
</comment>
<keyword evidence="10 12" id="KW-1133">Transmembrane helix</keyword>
<dbReference type="Pfam" id="PF03379">
    <property type="entry name" value="CcmB"/>
    <property type="match status" value="1"/>
</dbReference>
<evidence type="ECO:0000256" key="3">
    <source>
        <dbReference type="ARBA" id="ARBA00010544"/>
    </source>
</evidence>
<dbReference type="RefSeq" id="WP_338737111.1">
    <property type="nucleotide sequence ID" value="NZ_CP146612.1"/>
</dbReference>
<protein>
    <recommendedName>
        <fullName evidence="4">Heme exporter protein B</fullName>
    </recommendedName>
</protein>
<feature type="transmembrane region" description="Helical" evidence="12">
    <location>
        <begin position="130"/>
        <end position="156"/>
    </location>
</feature>
<feature type="transmembrane region" description="Helical" evidence="12">
    <location>
        <begin position="50"/>
        <end position="71"/>
    </location>
</feature>
<keyword evidence="11 12" id="KW-0472">Membrane</keyword>
<feature type="transmembrane region" description="Helical" evidence="12">
    <location>
        <begin position="25"/>
        <end position="44"/>
    </location>
</feature>
<name>A0ABZ2J873_9CHLR</name>
<dbReference type="InterPro" id="IPR003544">
    <property type="entry name" value="Cyt_c_biogenesis_CcmB"/>
</dbReference>
<evidence type="ECO:0000256" key="2">
    <source>
        <dbReference type="ARBA" id="ARBA00004429"/>
    </source>
</evidence>
<dbReference type="InterPro" id="IPR026031">
    <property type="entry name" value="Cyt_c_CcmB_bac"/>
</dbReference>
<keyword evidence="14" id="KW-1185">Reference proteome</keyword>
<sequence length="224" mass="24297">MSSSFKKIKAILYKDMISELRTREVTFSVLVFSLLVIVIFNFAFGVDRPTMEAVAPGVLWVAFAFAGVLALNRTFIPEKENGCLDGILSCPVSREDIFLGKMLSSLVFMLVVEAITLPVFAVLFNLPVLSLQIIVVTVLSTIGFVAVGTLFSALAVNTRAREMVLPILFLPVAVPVIISAVKASEIALAGGGWGDISSWVLIIVAFDAVFVTVPYLVFNYVVEE</sequence>
<dbReference type="PRINTS" id="PR01414">
    <property type="entry name" value="CCMBBIOGNSIS"/>
</dbReference>
<feature type="transmembrane region" description="Helical" evidence="12">
    <location>
        <begin position="103"/>
        <end position="124"/>
    </location>
</feature>
<dbReference type="PANTHER" id="PTHR30070:SF1">
    <property type="entry name" value="CYTOCHROME C BIOGENESIS B-RELATED"/>
    <property type="match status" value="1"/>
</dbReference>
<evidence type="ECO:0000313" key="13">
    <source>
        <dbReference type="EMBL" id="WWX24978.1"/>
    </source>
</evidence>
<keyword evidence="5" id="KW-0813">Transport</keyword>
<evidence type="ECO:0000256" key="10">
    <source>
        <dbReference type="ARBA" id="ARBA00022989"/>
    </source>
</evidence>
<feature type="transmembrane region" description="Helical" evidence="12">
    <location>
        <begin position="196"/>
        <end position="218"/>
    </location>
</feature>
<reference evidence="13 14" key="1">
    <citation type="submission" date="2024-03" db="EMBL/GenBank/DDBJ databases">
        <title>A Dehalogenimonas Isolated from Estuarine Sediments Dihaloeliminates Chlorinated Alkanes.</title>
        <authorList>
            <person name="Yang Y."/>
            <person name="Wang H."/>
        </authorList>
    </citation>
    <scope>NUCLEOTIDE SEQUENCE [LARGE SCALE GENOMIC DNA]</scope>
    <source>
        <strain evidence="13 14">W</strain>
    </source>
</reference>
<comment type="similarity">
    <text evidence="3">Belongs to the CcmB/CycW/HelB family.</text>
</comment>
<dbReference type="EMBL" id="CP146612">
    <property type="protein sequence ID" value="WWX24978.1"/>
    <property type="molecule type" value="Genomic_DNA"/>
</dbReference>
<evidence type="ECO:0000256" key="1">
    <source>
        <dbReference type="ARBA" id="ARBA00002442"/>
    </source>
</evidence>
<dbReference type="PANTHER" id="PTHR30070">
    <property type="entry name" value="HEME EXPORTER PROTEIN B"/>
    <property type="match status" value="1"/>
</dbReference>
<comment type="subcellular location">
    <subcellularLocation>
        <location evidence="2">Cell inner membrane</location>
        <topology evidence="2">Multi-pass membrane protein</topology>
    </subcellularLocation>
</comment>
<evidence type="ECO:0000256" key="5">
    <source>
        <dbReference type="ARBA" id="ARBA00022448"/>
    </source>
</evidence>
<proteinExistence type="inferred from homology"/>
<evidence type="ECO:0000256" key="6">
    <source>
        <dbReference type="ARBA" id="ARBA00022475"/>
    </source>
</evidence>
<evidence type="ECO:0000256" key="11">
    <source>
        <dbReference type="ARBA" id="ARBA00023136"/>
    </source>
</evidence>
<organism evidence="13 14">
    <name type="scientific">Candidatus Dehalogenimonas loeffleri</name>
    <dbReference type="NCBI Taxonomy" id="3127115"/>
    <lineage>
        <taxon>Bacteria</taxon>
        <taxon>Bacillati</taxon>
        <taxon>Chloroflexota</taxon>
        <taxon>Dehalococcoidia</taxon>
        <taxon>Dehalococcoidales</taxon>
        <taxon>Dehalococcoidaceae</taxon>
        <taxon>Dehalogenimonas</taxon>
    </lineage>
</organism>
<feature type="transmembrane region" description="Helical" evidence="12">
    <location>
        <begin position="163"/>
        <end position="184"/>
    </location>
</feature>
<keyword evidence="9" id="KW-0201">Cytochrome c-type biogenesis</keyword>
<evidence type="ECO:0000256" key="4">
    <source>
        <dbReference type="ARBA" id="ARBA00016452"/>
    </source>
</evidence>
<dbReference type="PIRSF" id="PIRSF002764">
    <property type="entry name" value="CcmB"/>
    <property type="match status" value="1"/>
</dbReference>
<keyword evidence="8 12" id="KW-0812">Transmembrane</keyword>
<gene>
    <name evidence="13" type="ORF">V8247_06880</name>
</gene>
<evidence type="ECO:0000256" key="9">
    <source>
        <dbReference type="ARBA" id="ARBA00022748"/>
    </source>
</evidence>
<keyword evidence="7" id="KW-0997">Cell inner membrane</keyword>
<evidence type="ECO:0000313" key="14">
    <source>
        <dbReference type="Proteomes" id="UP001375370"/>
    </source>
</evidence>
<evidence type="ECO:0000256" key="7">
    <source>
        <dbReference type="ARBA" id="ARBA00022519"/>
    </source>
</evidence>
<evidence type="ECO:0000256" key="8">
    <source>
        <dbReference type="ARBA" id="ARBA00022692"/>
    </source>
</evidence>
<keyword evidence="6" id="KW-1003">Cell membrane</keyword>
<accession>A0ABZ2J873</accession>
<dbReference type="Proteomes" id="UP001375370">
    <property type="component" value="Chromosome"/>
</dbReference>
<evidence type="ECO:0000256" key="12">
    <source>
        <dbReference type="SAM" id="Phobius"/>
    </source>
</evidence>